<dbReference type="InterPro" id="IPR036197">
    <property type="entry name" value="NarG-like_sf"/>
</dbReference>
<comment type="caution">
    <text evidence="9">The sequence shown here is derived from an EMBL/GenBank/DDBJ whole genome shotgun (WGS) entry which is preliminary data.</text>
</comment>
<evidence type="ECO:0000256" key="7">
    <source>
        <dbReference type="SAM" id="Phobius"/>
    </source>
</evidence>
<dbReference type="GO" id="GO:0016491">
    <property type="term" value="F:oxidoreductase activity"/>
    <property type="evidence" value="ECO:0007669"/>
    <property type="project" value="UniProtKB-KW"/>
</dbReference>
<feature type="transmembrane region" description="Helical" evidence="7">
    <location>
        <begin position="144"/>
        <end position="163"/>
    </location>
</feature>
<dbReference type="AlphaFoldDB" id="A0A3R9PFM9"/>
<evidence type="ECO:0000259" key="8">
    <source>
        <dbReference type="Pfam" id="PF02665"/>
    </source>
</evidence>
<evidence type="ECO:0000256" key="1">
    <source>
        <dbReference type="ARBA" id="ARBA00004651"/>
    </source>
</evidence>
<evidence type="ECO:0000256" key="2">
    <source>
        <dbReference type="ARBA" id="ARBA00022475"/>
    </source>
</evidence>
<keyword evidence="2" id="KW-1003">Cell membrane</keyword>
<evidence type="ECO:0000256" key="5">
    <source>
        <dbReference type="ARBA" id="ARBA00023002"/>
    </source>
</evidence>
<comment type="subcellular location">
    <subcellularLocation>
        <location evidence="1">Cell membrane</location>
        <topology evidence="1">Multi-pass membrane protein</topology>
    </subcellularLocation>
</comment>
<evidence type="ECO:0000313" key="9">
    <source>
        <dbReference type="EMBL" id="RSN73116.1"/>
    </source>
</evidence>
<name>A0A3R9PFM9_9CREN</name>
<dbReference type="Pfam" id="PF02665">
    <property type="entry name" value="Nitrate_red_gam"/>
    <property type="match status" value="1"/>
</dbReference>
<dbReference type="Gene3D" id="1.20.950.20">
    <property type="entry name" value="Transmembrane di-heme cytochromes, Chain C"/>
    <property type="match status" value="1"/>
</dbReference>
<dbReference type="InterPro" id="IPR023234">
    <property type="entry name" value="NarG-like_domain"/>
</dbReference>
<evidence type="ECO:0000256" key="3">
    <source>
        <dbReference type="ARBA" id="ARBA00022692"/>
    </source>
</evidence>
<feature type="transmembrane region" description="Helical" evidence="7">
    <location>
        <begin position="111"/>
        <end position="132"/>
    </location>
</feature>
<sequence length="266" mass="30787">MGVLEFTIGIFLAYISVIVLIVGSIYKFLTWIKVPVPLKVPLTPGPTTYTGVVARLATDAFLFRPLLKGAKKLWLGGWIFHVLLLTTIIAHIINILFHDLWSVIGYTWYDIIGYTGIIFAGALAFLIVRRIVMPNLRYISHLSDYLILLLLISIVLLGNYVRFYSGVDVKQVSAFIYSLIYLKPIEPPSNIYFLLHMFLVELLMIYIPFSKVMHFIGIFLNPVKNQRNDARMRRKVNPWDFPVEIMSWEEYYNKFKDELEMIERGG</sequence>
<evidence type="ECO:0000256" key="6">
    <source>
        <dbReference type="ARBA" id="ARBA00023136"/>
    </source>
</evidence>
<dbReference type="SUPFAM" id="SSF103501">
    <property type="entry name" value="Respiratory nitrate reductase 1 gamma chain"/>
    <property type="match status" value="1"/>
</dbReference>
<feature type="domain" description="NarG-like" evidence="8">
    <location>
        <begin position="68"/>
        <end position="217"/>
    </location>
</feature>
<feature type="transmembrane region" description="Helical" evidence="7">
    <location>
        <begin position="73"/>
        <end position="96"/>
    </location>
</feature>
<evidence type="ECO:0000256" key="4">
    <source>
        <dbReference type="ARBA" id="ARBA00022989"/>
    </source>
</evidence>
<keyword evidence="5" id="KW-0560">Oxidoreductase</keyword>
<organism evidence="9 10">
    <name type="scientific">Candidatus Methanodesulfokora washburnensis</name>
    <dbReference type="NCBI Taxonomy" id="2478471"/>
    <lineage>
        <taxon>Archaea</taxon>
        <taxon>Thermoproteota</taxon>
        <taxon>Candidatus Korarchaeia</taxon>
        <taxon>Candidatus Korarchaeia incertae sedis</taxon>
        <taxon>Candidatus Methanodesulfokora</taxon>
    </lineage>
</organism>
<dbReference type="Proteomes" id="UP000277582">
    <property type="component" value="Unassembled WGS sequence"/>
</dbReference>
<gene>
    <name evidence="9" type="ORF">D6D85_11525</name>
</gene>
<dbReference type="GO" id="GO:0005886">
    <property type="term" value="C:plasma membrane"/>
    <property type="evidence" value="ECO:0007669"/>
    <property type="project" value="UniProtKB-SubCell"/>
</dbReference>
<feature type="transmembrane region" description="Helical" evidence="7">
    <location>
        <begin position="6"/>
        <end position="29"/>
    </location>
</feature>
<protein>
    <recommendedName>
        <fullName evidence="8">NarG-like domain-containing protein</fullName>
    </recommendedName>
</protein>
<keyword evidence="6 7" id="KW-0472">Membrane</keyword>
<reference evidence="9 10" key="1">
    <citation type="submission" date="2018-10" db="EMBL/GenBank/DDBJ databases">
        <title>Co-occurring genomic capacity for anaerobic methane metabolism and dissimilatory sulfite reduction discovered in the Korarchaeota.</title>
        <authorList>
            <person name="Mckay L.J."/>
            <person name="Dlakic M."/>
            <person name="Fields M.W."/>
            <person name="Delmont T.O."/>
            <person name="Eren A.M."/>
            <person name="Jay Z.J."/>
            <person name="Klingelsmith K.B."/>
            <person name="Rusch D.B."/>
            <person name="Inskeep W.P."/>
        </authorList>
    </citation>
    <scope>NUCLEOTIDE SEQUENCE [LARGE SCALE GENOMIC DNA]</scope>
    <source>
        <strain evidence="9 10">MDKW</strain>
    </source>
</reference>
<accession>A0A3R9PFM9</accession>
<dbReference type="RefSeq" id="WP_125672105.1">
    <property type="nucleotide sequence ID" value="NZ_RCOS01000129.1"/>
</dbReference>
<keyword evidence="4 7" id="KW-1133">Transmembrane helix</keyword>
<dbReference type="OrthoDB" id="50403at2157"/>
<dbReference type="EMBL" id="RCOS01000129">
    <property type="protein sequence ID" value="RSN73116.1"/>
    <property type="molecule type" value="Genomic_DNA"/>
</dbReference>
<keyword evidence="10" id="KW-1185">Reference proteome</keyword>
<proteinExistence type="predicted"/>
<evidence type="ECO:0000313" key="10">
    <source>
        <dbReference type="Proteomes" id="UP000277582"/>
    </source>
</evidence>
<keyword evidence="3 7" id="KW-0812">Transmembrane</keyword>